<proteinExistence type="predicted"/>
<accession>A0A0C2NC96</accession>
<dbReference type="SUPFAM" id="SSF50156">
    <property type="entry name" value="PDZ domain-like"/>
    <property type="match status" value="1"/>
</dbReference>
<dbReference type="AlphaFoldDB" id="A0A0C2NC96"/>
<reference evidence="1 2" key="1">
    <citation type="journal article" date="2014" name="Genome Biol. Evol.">
        <title>The genome of the myxosporean Thelohanellus kitauei shows adaptations to nutrient acquisition within its fish host.</title>
        <authorList>
            <person name="Yang Y."/>
            <person name="Xiong J."/>
            <person name="Zhou Z."/>
            <person name="Huo F."/>
            <person name="Miao W."/>
            <person name="Ran C."/>
            <person name="Liu Y."/>
            <person name="Zhang J."/>
            <person name="Feng J."/>
            <person name="Wang M."/>
            <person name="Wang M."/>
            <person name="Wang L."/>
            <person name="Yao B."/>
        </authorList>
    </citation>
    <scope>NUCLEOTIDE SEQUENCE [LARGE SCALE GENOMIC DNA]</scope>
    <source>
        <strain evidence="1">Wuqing</strain>
    </source>
</reference>
<dbReference type="InterPro" id="IPR036034">
    <property type="entry name" value="PDZ_sf"/>
</dbReference>
<dbReference type="InterPro" id="IPR051109">
    <property type="entry name" value="MAM_complex_regulator"/>
</dbReference>
<name>A0A0C2NC96_THEKT</name>
<dbReference type="EMBL" id="JWZT01001713">
    <property type="protein sequence ID" value="KII71597.1"/>
    <property type="molecule type" value="Genomic_DNA"/>
</dbReference>
<dbReference type="Gene3D" id="2.30.42.10">
    <property type="match status" value="1"/>
</dbReference>
<sequence>MTTIESVDMPEAVEGEISRDLAVARSLLHELISDGHDTSGSLKELLSVLESPSFNCVKNVFETLYLSFNTKMNTEDSLISARKGTVAAFTASQKVAVRESTEGLGFNILGGKEQNTAVFISKILRGGASDQYYFC</sequence>
<keyword evidence="2" id="KW-1185">Reference proteome</keyword>
<evidence type="ECO:0000313" key="2">
    <source>
        <dbReference type="Proteomes" id="UP000031668"/>
    </source>
</evidence>
<dbReference type="Proteomes" id="UP000031668">
    <property type="component" value="Unassembled WGS sequence"/>
</dbReference>
<comment type="caution">
    <text evidence="1">The sequence shown here is derived from an EMBL/GenBank/DDBJ whole genome shotgun (WGS) entry which is preliminary data.</text>
</comment>
<dbReference type="OrthoDB" id="10056216at2759"/>
<evidence type="ECO:0000313" key="1">
    <source>
        <dbReference type="EMBL" id="KII71597.1"/>
    </source>
</evidence>
<dbReference type="PANTHER" id="PTHR14063">
    <property type="entry name" value="PROTEIN LIN-7 HOMOLOG"/>
    <property type="match status" value="1"/>
</dbReference>
<protein>
    <submittedName>
        <fullName evidence="1">Protein lin-7 B</fullName>
    </submittedName>
</protein>
<gene>
    <name evidence="1" type="ORF">RF11_03373</name>
</gene>
<organism evidence="1 2">
    <name type="scientific">Thelohanellus kitauei</name>
    <name type="common">Myxosporean</name>
    <dbReference type="NCBI Taxonomy" id="669202"/>
    <lineage>
        <taxon>Eukaryota</taxon>
        <taxon>Metazoa</taxon>
        <taxon>Cnidaria</taxon>
        <taxon>Myxozoa</taxon>
        <taxon>Myxosporea</taxon>
        <taxon>Bivalvulida</taxon>
        <taxon>Platysporina</taxon>
        <taxon>Myxobolidae</taxon>
        <taxon>Thelohanellus</taxon>
    </lineage>
</organism>